<evidence type="ECO:0000313" key="3">
    <source>
        <dbReference type="Proteomes" id="UP001444071"/>
    </source>
</evidence>
<keyword evidence="3" id="KW-1185">Reference proteome</keyword>
<evidence type="ECO:0000256" key="1">
    <source>
        <dbReference type="SAM" id="MobiDB-lite"/>
    </source>
</evidence>
<accession>A0ABV0WQU6</accession>
<dbReference type="EMBL" id="JAHRIM010063958">
    <property type="protein sequence ID" value="MEQ2271991.1"/>
    <property type="molecule type" value="Genomic_DNA"/>
</dbReference>
<gene>
    <name evidence="2" type="ORF">XENORESO_012587</name>
</gene>
<feature type="region of interest" description="Disordered" evidence="1">
    <location>
        <begin position="30"/>
        <end position="62"/>
    </location>
</feature>
<dbReference type="Proteomes" id="UP001444071">
    <property type="component" value="Unassembled WGS sequence"/>
</dbReference>
<comment type="caution">
    <text evidence="2">The sequence shown here is derived from an EMBL/GenBank/DDBJ whole genome shotgun (WGS) entry which is preliminary data.</text>
</comment>
<name>A0ABV0WQU6_9TELE</name>
<organism evidence="2 3">
    <name type="scientific">Xenotaenia resolanae</name>
    <dbReference type="NCBI Taxonomy" id="208358"/>
    <lineage>
        <taxon>Eukaryota</taxon>
        <taxon>Metazoa</taxon>
        <taxon>Chordata</taxon>
        <taxon>Craniata</taxon>
        <taxon>Vertebrata</taxon>
        <taxon>Euteleostomi</taxon>
        <taxon>Actinopterygii</taxon>
        <taxon>Neopterygii</taxon>
        <taxon>Teleostei</taxon>
        <taxon>Neoteleostei</taxon>
        <taxon>Acanthomorphata</taxon>
        <taxon>Ovalentaria</taxon>
        <taxon>Atherinomorphae</taxon>
        <taxon>Cyprinodontiformes</taxon>
        <taxon>Goodeidae</taxon>
        <taxon>Xenotaenia</taxon>
    </lineage>
</organism>
<protein>
    <submittedName>
        <fullName evidence="2">Uncharacterized protein</fullName>
    </submittedName>
</protein>
<proteinExistence type="predicted"/>
<reference evidence="2 3" key="1">
    <citation type="submission" date="2021-06" db="EMBL/GenBank/DDBJ databases">
        <authorList>
            <person name="Palmer J.M."/>
        </authorList>
    </citation>
    <scope>NUCLEOTIDE SEQUENCE [LARGE SCALE GENOMIC DNA]</scope>
    <source>
        <strain evidence="2 3">XR_2019</strain>
        <tissue evidence="2">Muscle</tissue>
    </source>
</reference>
<evidence type="ECO:0000313" key="2">
    <source>
        <dbReference type="EMBL" id="MEQ2271991.1"/>
    </source>
</evidence>
<feature type="compositionally biased region" description="Polar residues" evidence="1">
    <location>
        <begin position="30"/>
        <end position="40"/>
    </location>
</feature>
<sequence>MLGKKYQANFLKNISKRNLRELIIPKTLLTNELPPSNKTPPSALVKPSRKPKQGSTEASWSQTSYSDIIKFNTPISCCVYQLILFSQVEKASGYYSIFIKNMCTQGCVFNLTDGNKWDPEGMI</sequence>
<feature type="compositionally biased region" description="Polar residues" evidence="1">
    <location>
        <begin position="53"/>
        <end position="62"/>
    </location>
</feature>